<protein>
    <submittedName>
        <fullName evidence="1">Holin</fullName>
    </submittedName>
</protein>
<dbReference type="NCBIfam" id="TIGR01594">
    <property type="entry name" value="holin_lambda"/>
    <property type="match status" value="1"/>
</dbReference>
<gene>
    <name evidence="1" type="ORF">NG99_26275</name>
</gene>
<dbReference type="RefSeq" id="WP_034899597.1">
    <property type="nucleotide sequence ID" value="NZ_JRUQ01000105.1"/>
</dbReference>
<dbReference type="AlphaFoldDB" id="A0A0A3YLP8"/>
<sequence>MSPEHDLGFWANVLMWLYAHKTEWGYAGVAGMFSLLRNAYAKSPWSNRVLDAVSCSALAFFAAPTLQVIGAVFNWSVPDAAAQVLAVYIGYVGNDYISEKLRGWISRKAGDTTNDGQ</sequence>
<accession>A0A0A3YLP8</accession>
<reference evidence="1 2" key="1">
    <citation type="submission" date="2014-10" db="EMBL/GenBank/DDBJ databases">
        <title>Genome sequence of Erwinia typographi M043b.</title>
        <authorList>
            <person name="Chan K.-G."/>
            <person name="Tan W.-S."/>
        </authorList>
    </citation>
    <scope>NUCLEOTIDE SEQUENCE [LARGE SCALE GENOMIC DNA]</scope>
    <source>
        <strain evidence="1 2">M043b</strain>
    </source>
</reference>
<organism evidence="1 2">
    <name type="scientific">Erwinia typographi</name>
    <dbReference type="NCBI Taxonomy" id="371042"/>
    <lineage>
        <taxon>Bacteria</taxon>
        <taxon>Pseudomonadati</taxon>
        <taxon>Pseudomonadota</taxon>
        <taxon>Gammaproteobacteria</taxon>
        <taxon>Enterobacterales</taxon>
        <taxon>Erwiniaceae</taxon>
        <taxon>Erwinia</taxon>
    </lineage>
</organism>
<evidence type="ECO:0000313" key="2">
    <source>
        <dbReference type="Proteomes" id="UP000030351"/>
    </source>
</evidence>
<dbReference type="eggNOG" id="ENOG5032X6F">
    <property type="taxonomic scope" value="Bacteria"/>
</dbReference>
<dbReference type="InterPro" id="IPR006481">
    <property type="entry name" value="Phage_lambda_GpS_holin"/>
</dbReference>
<keyword evidence="2" id="KW-1185">Reference proteome</keyword>
<dbReference type="Proteomes" id="UP000030351">
    <property type="component" value="Unassembled WGS sequence"/>
</dbReference>
<comment type="caution">
    <text evidence="1">The sequence shown here is derived from an EMBL/GenBank/DDBJ whole genome shotgun (WGS) entry which is preliminary data.</text>
</comment>
<evidence type="ECO:0000313" key="1">
    <source>
        <dbReference type="EMBL" id="KGT86271.1"/>
    </source>
</evidence>
<dbReference type="STRING" id="371042.NG99_26275"/>
<proteinExistence type="predicted"/>
<dbReference type="OrthoDB" id="6456698at2"/>
<dbReference type="Pfam" id="PF05106">
    <property type="entry name" value="Phage_holin_3_1"/>
    <property type="match status" value="1"/>
</dbReference>
<dbReference type="EMBL" id="JRUQ01000105">
    <property type="protein sequence ID" value="KGT86271.1"/>
    <property type="molecule type" value="Genomic_DNA"/>
</dbReference>
<name>A0A0A3YLP8_9GAMM</name>